<dbReference type="InterPro" id="IPR037524">
    <property type="entry name" value="PA14/GLEYA"/>
</dbReference>
<evidence type="ECO:0000256" key="6">
    <source>
        <dbReference type="ARBA" id="ARBA00022801"/>
    </source>
</evidence>
<evidence type="ECO:0000256" key="3">
    <source>
        <dbReference type="ARBA" id="ARBA00005336"/>
    </source>
</evidence>
<dbReference type="Gene3D" id="3.40.50.1700">
    <property type="entry name" value="Glycoside hydrolase family 3 C-terminal domain"/>
    <property type="match status" value="2"/>
</dbReference>
<dbReference type="Pfam" id="PF01915">
    <property type="entry name" value="Glyco_hydro_3_C"/>
    <property type="match status" value="1"/>
</dbReference>
<dbReference type="EMBL" id="ML119160">
    <property type="protein sequence ID" value="RPB08670.1"/>
    <property type="molecule type" value="Genomic_DNA"/>
</dbReference>
<evidence type="ECO:0000313" key="15">
    <source>
        <dbReference type="Proteomes" id="UP000277580"/>
    </source>
</evidence>
<evidence type="ECO:0000256" key="11">
    <source>
        <dbReference type="ARBA" id="ARBA00024574"/>
    </source>
</evidence>
<evidence type="ECO:0000256" key="2">
    <source>
        <dbReference type="ARBA" id="ARBA00004851"/>
    </source>
</evidence>
<comment type="pathway">
    <text evidence="2">Glycan degradation; xylan degradation.</text>
</comment>
<proteinExistence type="inferred from homology"/>
<dbReference type="InterPro" id="IPR036962">
    <property type="entry name" value="Glyco_hydro_3_N_sf"/>
</dbReference>
<dbReference type="InterPro" id="IPR002772">
    <property type="entry name" value="Glyco_hydro_3_C"/>
</dbReference>
<evidence type="ECO:0000256" key="8">
    <source>
        <dbReference type="ARBA" id="ARBA00023277"/>
    </source>
</evidence>
<reference evidence="14 15" key="1">
    <citation type="journal article" date="2018" name="Nat. Ecol. Evol.">
        <title>Pezizomycetes genomes reveal the molecular basis of ectomycorrhizal truffle lifestyle.</title>
        <authorList>
            <person name="Murat C."/>
            <person name="Payen T."/>
            <person name="Noel B."/>
            <person name="Kuo A."/>
            <person name="Morin E."/>
            <person name="Chen J."/>
            <person name="Kohler A."/>
            <person name="Krizsan K."/>
            <person name="Balestrini R."/>
            <person name="Da Silva C."/>
            <person name="Montanini B."/>
            <person name="Hainaut M."/>
            <person name="Levati E."/>
            <person name="Barry K.W."/>
            <person name="Belfiori B."/>
            <person name="Cichocki N."/>
            <person name="Clum A."/>
            <person name="Dockter R.B."/>
            <person name="Fauchery L."/>
            <person name="Guy J."/>
            <person name="Iotti M."/>
            <person name="Le Tacon F."/>
            <person name="Lindquist E.A."/>
            <person name="Lipzen A."/>
            <person name="Malagnac F."/>
            <person name="Mello A."/>
            <person name="Molinier V."/>
            <person name="Miyauchi S."/>
            <person name="Poulain J."/>
            <person name="Riccioni C."/>
            <person name="Rubini A."/>
            <person name="Sitrit Y."/>
            <person name="Splivallo R."/>
            <person name="Traeger S."/>
            <person name="Wang M."/>
            <person name="Zifcakova L."/>
            <person name="Wipf D."/>
            <person name="Zambonelli A."/>
            <person name="Paolocci F."/>
            <person name="Nowrousian M."/>
            <person name="Ottonello S."/>
            <person name="Baldrian P."/>
            <person name="Spatafora J.W."/>
            <person name="Henrissat B."/>
            <person name="Nagy L.G."/>
            <person name="Aury J.M."/>
            <person name="Wincker P."/>
            <person name="Grigoriev I.V."/>
            <person name="Bonfante P."/>
            <person name="Martin F.M."/>
        </authorList>
    </citation>
    <scope>NUCLEOTIDE SEQUENCE [LARGE SCALE GENOMIC DNA]</scope>
    <source>
        <strain evidence="14 15">CCBAS932</strain>
    </source>
</reference>
<dbReference type="InterPro" id="IPR026891">
    <property type="entry name" value="Fn3-like"/>
</dbReference>
<dbReference type="Gene3D" id="2.60.40.10">
    <property type="entry name" value="Immunoglobulins"/>
    <property type="match status" value="1"/>
</dbReference>
<comment type="similarity">
    <text evidence="3">Belongs to the glycosyl hydrolase 3 family.</text>
</comment>
<comment type="catalytic activity">
    <reaction evidence="11">
        <text>Hydrolysis of (1-&gt;4)-beta-D-xylans, to remove successive D-xylose residues from the non-reducing termini.</text>
        <dbReference type="EC" id="3.2.1.37"/>
    </reaction>
</comment>
<evidence type="ECO:0000256" key="5">
    <source>
        <dbReference type="ARBA" id="ARBA00022729"/>
    </source>
</evidence>
<dbReference type="InterPro" id="IPR013783">
    <property type="entry name" value="Ig-like_fold"/>
</dbReference>
<dbReference type="OrthoDB" id="2123594at2759"/>
<dbReference type="GO" id="GO:0009044">
    <property type="term" value="F:xylan 1,4-beta-xylosidase activity"/>
    <property type="evidence" value="ECO:0007669"/>
    <property type="project" value="UniProtKB-EC"/>
</dbReference>
<dbReference type="STRING" id="1392247.A0A3N4KDV5"/>
<dbReference type="GO" id="GO:0031222">
    <property type="term" value="P:arabinan catabolic process"/>
    <property type="evidence" value="ECO:0007669"/>
    <property type="project" value="TreeGrafter"/>
</dbReference>
<evidence type="ECO:0000256" key="1">
    <source>
        <dbReference type="ARBA" id="ARBA00000448"/>
    </source>
</evidence>
<dbReference type="GO" id="GO:0008422">
    <property type="term" value="F:beta-glucosidase activity"/>
    <property type="evidence" value="ECO:0007669"/>
    <property type="project" value="UniProtKB-EC"/>
</dbReference>
<evidence type="ECO:0000259" key="13">
    <source>
        <dbReference type="PROSITE" id="PS51820"/>
    </source>
</evidence>
<dbReference type="PANTHER" id="PTHR42721">
    <property type="entry name" value="SUGAR HYDROLASE-RELATED"/>
    <property type="match status" value="1"/>
</dbReference>
<dbReference type="SMART" id="SM01217">
    <property type="entry name" value="Fn3_like"/>
    <property type="match status" value="1"/>
</dbReference>
<evidence type="ECO:0000256" key="10">
    <source>
        <dbReference type="ARBA" id="ARBA00023326"/>
    </source>
</evidence>
<feature type="domain" description="PA14" evidence="13">
    <location>
        <begin position="499"/>
        <end position="666"/>
    </location>
</feature>
<sequence>MARYVAFGLLAAQILSLVSAQNATYSNSTSYPWGSTAGKSKDEFLDGILDQMTVEELAQHLHLFKFTEISDGEGRLAKFDSVVGVRGIGEINFWGAKNATTYNDLQRKVIETARFPLPILQGGECLRAVLTPGTTIFPTSINMAATWSPALVKNTSQAIALEARAIGQGSCYCPVLDLAKEPRWGRIGENFGEDKFLTAQLGWNYVKGLQNGGELSDRKGAIASVKHFLAHGSPEGGRNAGPVHVGKRQLWNEFALPFRDAIQRGGALGIMFAYNTIDGSPAAFDPDLHAALNEWGFDGRIISDDHMIQRSMAWHQVAANSQDAITQYLNAGGMGNYADWGIQEWTRGIVAAINGSTLTIDTLKSRVKGLLKIKYDLGLFDNPYLPDDFTEGKIDTDETAAIASEVAEKSIVLLKNTGILPLKPKSGKKVALIGPFVDRVNLGGYIRMGVHGRMITPRQAIVDTYVDEKDLETHWGAPTFLYYDLNVIPNYLFTPLKNSSQSGLKATYYTDNEWKNKAWEVVEGPMLEYEHYPPSGPGGKQLPSSAFSVRWEGYLHSPVDAKAVLGAMTRSGNVTVYVNDVLHSKATSGSVKNTYSDTPDQFWEVYEQNSTMVPTGAAEFTFKKGASIKIRIEYQGSNAVSGQRLVAPAWNLVDRKDELEKATRAAKEADYVIFIAGGSAVVDQETNDMSTLGLSPNQTVLADAVFTAGKPVIFVTTGARPLALPEYYRQAAAVLYTGYNGQAGGQAIADILYGKVNPSGRLPITVPYSVGTSPAYYNHDNAAYRYKYVDIPNRDVDGNQIPNVAYGGGITYNPLYHFGHGLSYTSFNYSQITADKSSFTAEDTITFEFSVTNTGAVAGREIPQIYLLQRVASISQPVKQLVGFTEVDLQPSETQKVSIQLDVNRYLSGYDRWMKWRVEPGTFVFALQPSSKGESTNKVTLTLPSS</sequence>
<evidence type="ECO:0000256" key="12">
    <source>
        <dbReference type="SAM" id="SignalP"/>
    </source>
</evidence>
<dbReference type="Gene3D" id="3.20.20.300">
    <property type="entry name" value="Glycoside hydrolase, family 3, N-terminal domain"/>
    <property type="match status" value="1"/>
</dbReference>
<dbReference type="Pfam" id="PF14310">
    <property type="entry name" value="Fn3-like"/>
    <property type="match status" value="1"/>
</dbReference>
<dbReference type="InterPro" id="IPR017853">
    <property type="entry name" value="GH"/>
</dbReference>
<dbReference type="GO" id="GO:0045493">
    <property type="term" value="P:xylan catabolic process"/>
    <property type="evidence" value="ECO:0007669"/>
    <property type="project" value="UniProtKB-KW"/>
</dbReference>
<dbReference type="InterPro" id="IPR036881">
    <property type="entry name" value="Glyco_hydro_3_C_sf"/>
</dbReference>
<keyword evidence="6 14" id="KW-0378">Hydrolase</keyword>
<dbReference type="PROSITE" id="PS51820">
    <property type="entry name" value="PA14"/>
    <property type="match status" value="1"/>
</dbReference>
<keyword evidence="15" id="KW-1185">Reference proteome</keyword>
<keyword evidence="5 12" id="KW-0732">Signal</keyword>
<keyword evidence="4" id="KW-0858">Xylan degradation</keyword>
<evidence type="ECO:0000256" key="7">
    <source>
        <dbReference type="ARBA" id="ARBA00023180"/>
    </source>
</evidence>
<dbReference type="PRINTS" id="PR00133">
    <property type="entry name" value="GLHYDRLASE3"/>
</dbReference>
<dbReference type="AlphaFoldDB" id="A0A3N4KDV5"/>
<dbReference type="InterPro" id="IPR044993">
    <property type="entry name" value="BXL"/>
</dbReference>
<dbReference type="PANTHER" id="PTHR42721:SF3">
    <property type="entry name" value="BETA-D-XYLOSIDASE 5-RELATED"/>
    <property type="match status" value="1"/>
</dbReference>
<dbReference type="Pfam" id="PF00933">
    <property type="entry name" value="Glyco_hydro_3"/>
    <property type="match status" value="1"/>
</dbReference>
<name>A0A3N4KDV5_9PEZI</name>
<keyword evidence="10" id="KW-0624">Polysaccharide degradation</keyword>
<dbReference type="Proteomes" id="UP000277580">
    <property type="component" value="Unassembled WGS sequence"/>
</dbReference>
<accession>A0A3N4KDV5</accession>
<gene>
    <name evidence="14" type="ORF">P167DRAFT_578048</name>
</gene>
<protein>
    <submittedName>
        <fullName evidence="14">Glycoside hydrolase family 3 protein</fullName>
    </submittedName>
</protein>
<dbReference type="SUPFAM" id="SSF51445">
    <property type="entry name" value="(Trans)glycosidases"/>
    <property type="match status" value="1"/>
</dbReference>
<evidence type="ECO:0000256" key="9">
    <source>
        <dbReference type="ARBA" id="ARBA00023295"/>
    </source>
</evidence>
<dbReference type="InParanoid" id="A0A3N4KDV5"/>
<comment type="catalytic activity">
    <reaction evidence="1">
        <text>Hydrolysis of terminal, non-reducing beta-D-glucosyl residues with release of beta-D-glucose.</text>
        <dbReference type="EC" id="3.2.1.21"/>
    </reaction>
</comment>
<feature type="chain" id="PRO_5018106227" evidence="12">
    <location>
        <begin position="21"/>
        <end position="946"/>
    </location>
</feature>
<dbReference type="InterPro" id="IPR001764">
    <property type="entry name" value="Glyco_hydro_3_N"/>
</dbReference>
<organism evidence="14 15">
    <name type="scientific">Morchella conica CCBAS932</name>
    <dbReference type="NCBI Taxonomy" id="1392247"/>
    <lineage>
        <taxon>Eukaryota</taxon>
        <taxon>Fungi</taxon>
        <taxon>Dikarya</taxon>
        <taxon>Ascomycota</taxon>
        <taxon>Pezizomycotina</taxon>
        <taxon>Pezizomycetes</taxon>
        <taxon>Pezizales</taxon>
        <taxon>Morchellaceae</taxon>
        <taxon>Morchella</taxon>
    </lineage>
</organism>
<keyword evidence="8" id="KW-0119">Carbohydrate metabolism</keyword>
<evidence type="ECO:0000313" key="14">
    <source>
        <dbReference type="EMBL" id="RPB08670.1"/>
    </source>
</evidence>
<dbReference type="GO" id="GO:0046556">
    <property type="term" value="F:alpha-L-arabinofuranosidase activity"/>
    <property type="evidence" value="ECO:0007669"/>
    <property type="project" value="TreeGrafter"/>
</dbReference>
<dbReference type="SUPFAM" id="SSF52279">
    <property type="entry name" value="Beta-D-glucan exohydrolase, C-terminal domain"/>
    <property type="match status" value="1"/>
</dbReference>
<feature type="signal peptide" evidence="12">
    <location>
        <begin position="1"/>
        <end position="20"/>
    </location>
</feature>
<keyword evidence="9" id="KW-0326">Glycosidase</keyword>
<evidence type="ECO:0000256" key="4">
    <source>
        <dbReference type="ARBA" id="ARBA00022651"/>
    </source>
</evidence>
<keyword evidence="7" id="KW-0325">Glycoprotein</keyword>
<dbReference type="FunFam" id="2.60.40.10:FF:000495">
    <property type="entry name" value="Periplasmic beta-glucosidase"/>
    <property type="match status" value="1"/>
</dbReference>